<evidence type="ECO:0008006" key="3">
    <source>
        <dbReference type="Google" id="ProtNLM"/>
    </source>
</evidence>
<dbReference type="EMBL" id="LK023320">
    <property type="protein sequence ID" value="CDS06469.1"/>
    <property type="molecule type" value="Genomic_DNA"/>
</dbReference>
<protein>
    <recommendedName>
        <fullName evidence="3">F-box domain-containing protein</fullName>
    </recommendedName>
</protein>
<gene>
    <name evidence="2" type="ORF">LRAMOSA08997</name>
</gene>
<feature type="region of interest" description="Disordered" evidence="1">
    <location>
        <begin position="1"/>
        <end position="45"/>
    </location>
</feature>
<reference evidence="2" key="1">
    <citation type="journal article" date="2014" name="Genome Announc.">
        <title>De novo whole-genome sequence and genome annotation of Lichtheimia ramosa.</title>
        <authorList>
            <person name="Linde J."/>
            <person name="Schwartze V."/>
            <person name="Binder U."/>
            <person name="Lass-Florl C."/>
            <person name="Voigt K."/>
            <person name="Horn F."/>
        </authorList>
    </citation>
    <scope>NUCLEOTIDE SEQUENCE</scope>
    <source>
        <strain evidence="2">JMRC FSU:6197</strain>
    </source>
</reference>
<dbReference type="AlphaFoldDB" id="A0A077WH63"/>
<sequence length="108" mass="12324">MSKQRMPLVIPATDSTEIPTISDSSQSSRQGSSSTERHASHGAEIFQQEHATRRIDFVSQLPVEVVSSLIFPVTMTLPFDQAFSYLHVCKLWRQRVLQSVRLHYLYFG</sequence>
<accession>A0A077WH63</accession>
<feature type="compositionally biased region" description="Low complexity" evidence="1">
    <location>
        <begin position="22"/>
        <end position="34"/>
    </location>
</feature>
<evidence type="ECO:0000256" key="1">
    <source>
        <dbReference type="SAM" id="MobiDB-lite"/>
    </source>
</evidence>
<evidence type="ECO:0000313" key="2">
    <source>
        <dbReference type="EMBL" id="CDS06469.1"/>
    </source>
</evidence>
<proteinExistence type="predicted"/>
<organism evidence="2">
    <name type="scientific">Lichtheimia ramosa</name>
    <dbReference type="NCBI Taxonomy" id="688394"/>
    <lineage>
        <taxon>Eukaryota</taxon>
        <taxon>Fungi</taxon>
        <taxon>Fungi incertae sedis</taxon>
        <taxon>Mucoromycota</taxon>
        <taxon>Mucoromycotina</taxon>
        <taxon>Mucoromycetes</taxon>
        <taxon>Mucorales</taxon>
        <taxon>Lichtheimiaceae</taxon>
        <taxon>Lichtheimia</taxon>
    </lineage>
</organism>
<name>A0A077WH63_9FUNG</name>